<feature type="transmembrane region" description="Helical" evidence="1">
    <location>
        <begin position="465"/>
        <end position="483"/>
    </location>
</feature>
<feature type="transmembrane region" description="Helical" evidence="1">
    <location>
        <begin position="95"/>
        <end position="115"/>
    </location>
</feature>
<comment type="caution">
    <text evidence="2">The sequence shown here is derived from an EMBL/GenBank/DDBJ whole genome shotgun (WGS) entry which is preliminary data.</text>
</comment>
<name>A0A9Q5D9B7_9BACT</name>
<keyword evidence="1" id="KW-0812">Transmembrane</keyword>
<dbReference type="EMBL" id="RIAR02000001">
    <property type="protein sequence ID" value="NSL86942.1"/>
    <property type="molecule type" value="Genomic_DNA"/>
</dbReference>
<proteinExistence type="predicted"/>
<protein>
    <submittedName>
        <fullName evidence="2">Uncharacterized protein</fullName>
    </submittedName>
</protein>
<feature type="transmembrane region" description="Helical" evidence="1">
    <location>
        <begin position="440"/>
        <end position="459"/>
    </location>
</feature>
<evidence type="ECO:0000313" key="2">
    <source>
        <dbReference type="EMBL" id="NSL86942.1"/>
    </source>
</evidence>
<reference evidence="2" key="1">
    <citation type="submission" date="2020-05" db="EMBL/GenBank/DDBJ databases">
        <title>Chitinophaga laudate sp. nov., isolated from a tropical peat swamp.</title>
        <authorList>
            <person name="Goh C.B.S."/>
            <person name="Lee M.S."/>
            <person name="Parimannan S."/>
            <person name="Pasbakhsh P."/>
            <person name="Yule C.M."/>
            <person name="Rajandas H."/>
            <person name="Loke S."/>
            <person name="Croft L."/>
            <person name="Tan J.B.L."/>
        </authorList>
    </citation>
    <scope>NUCLEOTIDE SEQUENCE</scope>
    <source>
        <strain evidence="2">Mgbs1</strain>
    </source>
</reference>
<evidence type="ECO:0000313" key="3">
    <source>
        <dbReference type="Proteomes" id="UP000281028"/>
    </source>
</evidence>
<feature type="transmembrane region" description="Helical" evidence="1">
    <location>
        <begin position="27"/>
        <end position="46"/>
    </location>
</feature>
<organism evidence="2 3">
    <name type="scientific">Chitinophaga solisilvae</name>
    <dbReference type="NCBI Taxonomy" id="1233460"/>
    <lineage>
        <taxon>Bacteria</taxon>
        <taxon>Pseudomonadati</taxon>
        <taxon>Bacteroidota</taxon>
        <taxon>Chitinophagia</taxon>
        <taxon>Chitinophagales</taxon>
        <taxon>Chitinophagaceae</taxon>
        <taxon>Chitinophaga</taxon>
    </lineage>
</organism>
<gene>
    <name evidence="2" type="ORF">ECE50_008885</name>
</gene>
<sequence length="507" mass="58209">MEKEHVTTQNNQSFSDFIFREKANRQYLLIALGAMVLQLIIFKLLYPFADFFSDSYSYIMAAQTNANISIWPVGYSKFLRAFHLITHSDTALVSFQYIFLELSFLYCFFTLRYFYQPGKSTSQIIFAFLFFNPLFLYLSNYVSSDPLFLALSILWFTQLLRIIHRPVWHQVITHGILLTILFTIRYNAMYYPLVTAAAFVLSRRPVMYKIAGIILPVALITGFVNFSRNEAEKLTGTKQFSLFSGWQLANNALYMYPYIKVDDSKIPVISTAFHQQVKTYFDTVSAASAGVSPTEGAYYIKYPGAPLKQHLFAARDAHPDMGIVELWGRSAAIFGVYGNALIKDHPIAFFRYFLLPNSYNFILPPLEKLEVYNTGDNEVSESAQEWFDYKSTHISAVTPELQTILLWPFPALLLIIHVLYILYFIQAIRYRKQLKQHPELYGSLILSAILFLGNAGFGILASPIVFRYEIFTMITALWYYFLLREKLTAPAVDSTSQKTITVTATAH</sequence>
<dbReference type="AlphaFoldDB" id="A0A9Q5D9B7"/>
<feature type="transmembrane region" description="Helical" evidence="1">
    <location>
        <begin position="405"/>
        <end position="428"/>
    </location>
</feature>
<keyword evidence="3" id="KW-1185">Reference proteome</keyword>
<keyword evidence="1" id="KW-1133">Transmembrane helix</keyword>
<keyword evidence="1" id="KW-0472">Membrane</keyword>
<evidence type="ECO:0000256" key="1">
    <source>
        <dbReference type="SAM" id="Phobius"/>
    </source>
</evidence>
<feature type="transmembrane region" description="Helical" evidence="1">
    <location>
        <begin position="176"/>
        <end position="200"/>
    </location>
</feature>
<dbReference type="OrthoDB" id="636847at2"/>
<accession>A0A9Q5D9B7</accession>
<dbReference type="Proteomes" id="UP000281028">
    <property type="component" value="Unassembled WGS sequence"/>
</dbReference>
<feature type="transmembrane region" description="Helical" evidence="1">
    <location>
        <begin position="206"/>
        <end position="228"/>
    </location>
</feature>